<keyword evidence="1" id="KW-0812">Transmembrane</keyword>
<dbReference type="RefSeq" id="WP_119438958.1">
    <property type="nucleotide sequence ID" value="NZ_QWGR01000009.1"/>
</dbReference>
<keyword evidence="1" id="KW-1133">Transmembrane helix</keyword>
<keyword evidence="5" id="KW-1185">Reference proteome</keyword>
<dbReference type="PANTHER" id="PTHR30273">
    <property type="entry name" value="PERIPLASMIC SIGNAL SENSOR AND SIGMA FACTOR ACTIVATOR FECR-RELATED"/>
    <property type="match status" value="1"/>
</dbReference>
<feature type="transmembrane region" description="Helical" evidence="1">
    <location>
        <begin position="87"/>
        <end position="105"/>
    </location>
</feature>
<dbReference type="InterPro" id="IPR006860">
    <property type="entry name" value="FecR"/>
</dbReference>
<feature type="domain" description="Protein FecR C-terminal" evidence="3">
    <location>
        <begin position="262"/>
        <end position="330"/>
    </location>
</feature>
<sequence length="333" mass="38523">MKKTTSDYLFDPKFKKRISKDSLSGIKSDKHEPQLKLAWIIGYVLNFKRNEFLAGSKPDFEEIRDESLEIFRQNKPGKYLDFNVKRMAVAVSVLILVGLGGYWFGQAGFFTTSEMQSEVIEFTTPREQQSELTLPDGTFVALNYDSKLRYRLSSDKSIQEVELEGEAFFHVAKNKSRTFRVITRDMNVNVLGTQFDVRAYANDSYTETTLLEGSVEIRDNLGQEQSVLLKPGQKWLYSKTDRQQKVVAVDPKLSTLWRSGEYYFDKLRLVELSKTLERMYNVSIHFQDSSLENEVYSGSVFQNEEIGKLFEIIALTIPIDVRTEGRDIWITRK</sequence>
<dbReference type="PANTHER" id="PTHR30273:SF2">
    <property type="entry name" value="PROTEIN FECR"/>
    <property type="match status" value="1"/>
</dbReference>
<dbReference type="AlphaFoldDB" id="A0A399SX89"/>
<proteinExistence type="predicted"/>
<evidence type="ECO:0000259" key="3">
    <source>
        <dbReference type="Pfam" id="PF16344"/>
    </source>
</evidence>
<dbReference type="GO" id="GO:0016989">
    <property type="term" value="F:sigma factor antagonist activity"/>
    <property type="evidence" value="ECO:0007669"/>
    <property type="project" value="TreeGrafter"/>
</dbReference>
<evidence type="ECO:0000256" key="1">
    <source>
        <dbReference type="SAM" id="Phobius"/>
    </source>
</evidence>
<organism evidence="4 5">
    <name type="scientific">Maribellus luteus</name>
    <dbReference type="NCBI Taxonomy" id="2305463"/>
    <lineage>
        <taxon>Bacteria</taxon>
        <taxon>Pseudomonadati</taxon>
        <taxon>Bacteroidota</taxon>
        <taxon>Bacteroidia</taxon>
        <taxon>Marinilabiliales</taxon>
        <taxon>Prolixibacteraceae</taxon>
        <taxon>Maribellus</taxon>
    </lineage>
</organism>
<reference evidence="4 5" key="1">
    <citation type="submission" date="2018-08" db="EMBL/GenBank/DDBJ databases">
        <title>Pallidiluteibacterium maritimus gen. nov., sp. nov., isolated from coastal sediment.</title>
        <authorList>
            <person name="Zhou L.Y."/>
        </authorList>
    </citation>
    <scope>NUCLEOTIDE SEQUENCE [LARGE SCALE GENOMIC DNA]</scope>
    <source>
        <strain evidence="4 5">XSD2</strain>
    </source>
</reference>
<dbReference type="Pfam" id="PF16344">
    <property type="entry name" value="FecR_C"/>
    <property type="match status" value="1"/>
</dbReference>
<protein>
    <submittedName>
        <fullName evidence="4">DUF4974 domain-containing protein</fullName>
    </submittedName>
</protein>
<dbReference type="InterPro" id="IPR032508">
    <property type="entry name" value="FecR_C"/>
</dbReference>
<accession>A0A399SX89</accession>
<comment type="caution">
    <text evidence="4">The sequence shown here is derived from an EMBL/GenBank/DDBJ whole genome shotgun (WGS) entry which is preliminary data.</text>
</comment>
<dbReference type="Pfam" id="PF04773">
    <property type="entry name" value="FecR"/>
    <property type="match status" value="1"/>
</dbReference>
<keyword evidence="1" id="KW-0472">Membrane</keyword>
<dbReference type="OrthoDB" id="710640at2"/>
<dbReference type="InterPro" id="IPR012373">
    <property type="entry name" value="Ferrdict_sens_TM"/>
</dbReference>
<evidence type="ECO:0000259" key="2">
    <source>
        <dbReference type="Pfam" id="PF04773"/>
    </source>
</evidence>
<evidence type="ECO:0000313" key="4">
    <source>
        <dbReference type="EMBL" id="RIJ47242.1"/>
    </source>
</evidence>
<name>A0A399SX89_9BACT</name>
<gene>
    <name evidence="4" type="ORF">D1614_15920</name>
</gene>
<dbReference type="EMBL" id="QWGR01000009">
    <property type="protein sequence ID" value="RIJ47242.1"/>
    <property type="molecule type" value="Genomic_DNA"/>
</dbReference>
<feature type="domain" description="FecR protein" evidence="2">
    <location>
        <begin position="123"/>
        <end position="216"/>
    </location>
</feature>
<dbReference type="Gene3D" id="3.55.50.30">
    <property type="match status" value="1"/>
</dbReference>
<dbReference type="Proteomes" id="UP000265926">
    <property type="component" value="Unassembled WGS sequence"/>
</dbReference>
<evidence type="ECO:0000313" key="5">
    <source>
        <dbReference type="Proteomes" id="UP000265926"/>
    </source>
</evidence>
<dbReference type="Gene3D" id="2.60.120.1440">
    <property type="match status" value="1"/>
</dbReference>